<dbReference type="RefSeq" id="WP_218101241.1">
    <property type="nucleotide sequence ID" value="NZ_CAJVCE010000016.1"/>
</dbReference>
<keyword evidence="2" id="KW-1185">Reference proteome</keyword>
<evidence type="ECO:0008006" key="3">
    <source>
        <dbReference type="Google" id="ProtNLM"/>
    </source>
</evidence>
<organism evidence="1 2">
    <name type="scientific">Paenibacillus allorhizosphaerae</name>
    <dbReference type="NCBI Taxonomy" id="2849866"/>
    <lineage>
        <taxon>Bacteria</taxon>
        <taxon>Bacillati</taxon>
        <taxon>Bacillota</taxon>
        <taxon>Bacilli</taxon>
        <taxon>Bacillales</taxon>
        <taxon>Paenibacillaceae</taxon>
        <taxon>Paenibacillus</taxon>
    </lineage>
</organism>
<reference evidence="1 2" key="1">
    <citation type="submission" date="2021-06" db="EMBL/GenBank/DDBJ databases">
        <authorList>
            <person name="Criscuolo A."/>
        </authorList>
    </citation>
    <scope>NUCLEOTIDE SEQUENCE [LARGE SCALE GENOMIC DNA]</scope>
    <source>
        <strain evidence="2">CIP 111802</strain>
    </source>
</reference>
<comment type="caution">
    <text evidence="1">The sequence shown here is derived from an EMBL/GenBank/DDBJ whole genome shotgun (WGS) entry which is preliminary data.</text>
</comment>
<gene>
    <name evidence="1" type="ORF">PAECIP111802_04991</name>
</gene>
<evidence type="ECO:0000313" key="2">
    <source>
        <dbReference type="Proteomes" id="UP000730618"/>
    </source>
</evidence>
<proteinExistence type="predicted"/>
<name>A0ABN7TQK6_9BACL</name>
<protein>
    <recommendedName>
        <fullName evidence="3">SnoaL-like domain-containing protein</fullName>
    </recommendedName>
</protein>
<sequence length="185" mass="21016">MKIEYLLQLIRSVHSGKADEVFKIVNDSFGVRAAAEALSVIFQDDQTYRFLADTLGNDAEVEQVLLSIWDEDRFAKVRSGSPEFFLYISLTSYLTGEGQAHQYRIGASIRLSKGKPVVWFHHIVTHERLKDPEACVTWDNLTSEEQALWSLLVSKILSLPESWFIDAVKTSNEALLVPYDLSAYE</sequence>
<dbReference type="Proteomes" id="UP000730618">
    <property type="component" value="Unassembled WGS sequence"/>
</dbReference>
<dbReference type="EMBL" id="CAJVCE010000016">
    <property type="protein sequence ID" value="CAG7651547.1"/>
    <property type="molecule type" value="Genomic_DNA"/>
</dbReference>
<evidence type="ECO:0000313" key="1">
    <source>
        <dbReference type="EMBL" id="CAG7651547.1"/>
    </source>
</evidence>
<accession>A0ABN7TQK6</accession>